<organism evidence="1 2">
    <name type="scientific">Candidatus Methanofastidiosum methylothiophilum</name>
    <dbReference type="NCBI Taxonomy" id="1705564"/>
    <lineage>
        <taxon>Archaea</taxon>
        <taxon>Methanobacteriati</taxon>
        <taxon>Methanobacteriota</taxon>
        <taxon>Stenosarchaea group</taxon>
        <taxon>Candidatus Methanofastidiosia</taxon>
        <taxon>Candidatus Methanofastidiosales</taxon>
        <taxon>Candidatus Methanofastidiosaceae</taxon>
        <taxon>Candidatus Methanofastidiosum</taxon>
    </lineage>
</organism>
<gene>
    <name evidence="1" type="ORF">AMQ74_00565</name>
</gene>
<comment type="caution">
    <text evidence="1">The sequence shown here is derived from an EMBL/GenBank/DDBJ whole genome shotgun (WGS) entry which is preliminary data.</text>
</comment>
<dbReference type="AlphaFoldDB" id="A0A150J6S9"/>
<reference evidence="1 2" key="1">
    <citation type="journal article" date="2016" name="ISME J.">
        <title>Chasing the elusive Euryarchaeota class WSA2: genomes reveal a uniquely fastidious methyl-reducing methanogen.</title>
        <authorList>
            <person name="Nobu M.K."/>
            <person name="Narihiro T."/>
            <person name="Kuroda K."/>
            <person name="Mei R."/>
            <person name="Liu W.T."/>
        </authorList>
    </citation>
    <scope>NUCLEOTIDE SEQUENCE [LARGE SCALE GENOMIC DNA]</scope>
    <source>
        <strain evidence="1">U1lsi0528_Bin089</strain>
    </source>
</reference>
<sequence>MEKVKLRLKLLVSYLENGDPKKARENYQQIAEHLEDTEFNKGYSKAINGMITSVEKNDRDSIICKIISKEVEKRDLKKLLLESTKRASVEFITDEEKGYETAWVDTLTLLVERAGA</sequence>
<protein>
    <submittedName>
        <fullName evidence="1">Uncharacterized protein</fullName>
    </submittedName>
</protein>
<dbReference type="Proteomes" id="UP000075578">
    <property type="component" value="Unassembled WGS sequence"/>
</dbReference>
<name>A0A150J6S9_9EURY</name>
<accession>A0A150J6S9</accession>
<dbReference type="EMBL" id="LNGD01000021">
    <property type="protein sequence ID" value="KYC52926.1"/>
    <property type="molecule type" value="Genomic_DNA"/>
</dbReference>
<proteinExistence type="predicted"/>
<evidence type="ECO:0000313" key="2">
    <source>
        <dbReference type="Proteomes" id="UP000075578"/>
    </source>
</evidence>
<evidence type="ECO:0000313" key="1">
    <source>
        <dbReference type="EMBL" id="KYC52926.1"/>
    </source>
</evidence>